<geneLocation type="plasmid" evidence="2">
    <name>pp63_a</name>
</geneLocation>
<gene>
    <name evidence="1" type="ORF">PhaeoP63_03899</name>
</gene>
<proteinExistence type="predicted"/>
<organism evidence="1 2">
    <name type="scientific">Phaeobacter gallaeciensis</name>
    <dbReference type="NCBI Taxonomy" id="60890"/>
    <lineage>
        <taxon>Bacteria</taxon>
        <taxon>Pseudomonadati</taxon>
        <taxon>Pseudomonadota</taxon>
        <taxon>Alphaproteobacteria</taxon>
        <taxon>Rhodobacterales</taxon>
        <taxon>Roseobacteraceae</taxon>
        <taxon>Phaeobacter</taxon>
    </lineage>
</organism>
<dbReference type="GeneID" id="31848249"/>
<dbReference type="Proteomes" id="UP000217545">
    <property type="component" value="Plasmid pP63_a"/>
</dbReference>
<accession>A0AAC9ZBU8</accession>
<evidence type="ECO:0000313" key="2">
    <source>
        <dbReference type="Proteomes" id="UP000217545"/>
    </source>
</evidence>
<evidence type="ECO:0000313" key="1">
    <source>
        <dbReference type="EMBL" id="ATF07931.1"/>
    </source>
</evidence>
<protein>
    <submittedName>
        <fullName evidence="1">Uncharacterized protein</fullName>
    </submittedName>
</protein>
<dbReference type="EMBL" id="CP010785">
    <property type="protein sequence ID" value="ATF07931.1"/>
    <property type="molecule type" value="Genomic_DNA"/>
</dbReference>
<dbReference type="AlphaFoldDB" id="A0AAC9ZBU8"/>
<dbReference type="RefSeq" id="WP_024099203.1">
    <property type="nucleotide sequence ID" value="NZ_CP010589.1"/>
</dbReference>
<name>A0AAC9ZBU8_9RHOB</name>
<sequence>MKIAKVTFAEDRSYVIEMGQEPFKSHFLSMRPFRCLEGLNKHWRHVPYPFEIHRDISADLTDLEYDFLFIWKGATDYGINMWNGIHYKNTI</sequence>
<reference evidence="1 2" key="1">
    <citation type="journal article" date="2017" name="Front. Microbiol.">
        <title>Phaeobacter piscinae sp. nov., a species of the Roseobacter group and potential aquaculture probiont.</title>
        <authorList>
            <person name="Sonnenschein E.C."/>
            <person name="Phippen C.B.W."/>
            <person name="Nielsen K.F."/>
            <person name="Mateiu R.V."/>
            <person name="Melchiorsen J."/>
            <person name="Gram L."/>
            <person name="Overmann J."/>
            <person name="Freese H.M."/>
        </authorList>
    </citation>
    <scope>NUCLEOTIDE SEQUENCE [LARGE SCALE GENOMIC DNA]</scope>
    <source>
        <strain evidence="1 2">P63</strain>
    </source>
</reference>
<keyword evidence="1" id="KW-0614">Plasmid</keyword>